<dbReference type="Pfam" id="PF08588">
    <property type="entry name" value="Duc1"/>
    <property type="match status" value="1"/>
</dbReference>
<dbReference type="PANTHER" id="PTHR46361:SF3">
    <property type="entry name" value="ELECTRON CARRIER_ PROTEIN DISULFIDE OXIDOREDUCTASE"/>
    <property type="match status" value="1"/>
</dbReference>
<proteinExistence type="predicted"/>
<gene>
    <name evidence="4" type="ORF">Ae201684_013450</name>
</gene>
<dbReference type="Pfam" id="PF04784">
    <property type="entry name" value="DUF547"/>
    <property type="match status" value="1"/>
</dbReference>
<organism evidence="4 5">
    <name type="scientific">Aphanomyces euteiches</name>
    <dbReference type="NCBI Taxonomy" id="100861"/>
    <lineage>
        <taxon>Eukaryota</taxon>
        <taxon>Sar</taxon>
        <taxon>Stramenopiles</taxon>
        <taxon>Oomycota</taxon>
        <taxon>Saprolegniomycetes</taxon>
        <taxon>Saprolegniales</taxon>
        <taxon>Verrucalvaceae</taxon>
        <taxon>Aphanomyces</taxon>
    </lineage>
</organism>
<protein>
    <submittedName>
        <fullName evidence="4">Uncharacterized protein</fullName>
    </submittedName>
</protein>
<keyword evidence="5" id="KW-1185">Reference proteome</keyword>
<keyword evidence="1" id="KW-0812">Transmembrane</keyword>
<accession>A0A6G0WNF2</accession>
<evidence type="ECO:0000313" key="5">
    <source>
        <dbReference type="Proteomes" id="UP000481153"/>
    </source>
</evidence>
<feature type="domain" description="DUF547" evidence="2">
    <location>
        <begin position="621"/>
        <end position="741"/>
    </location>
</feature>
<evidence type="ECO:0000259" key="2">
    <source>
        <dbReference type="Pfam" id="PF04784"/>
    </source>
</evidence>
<sequence>MAQLNEGVASSLGTAVFWLMVPSITSIMVVAAFVLHHIRQQEGHGRGLRKKPSCALDAQDRFGYGLTLRDVVHPTTASIDFNSKTPIPIDTPLFQGQAYVLLRRPDGDAHWDPLFEGKQRTIWVMVQGMFKRAPKGTIFVAGELPHPMDLTFWTKALVGMMVSSAKTIMSSLHFSFGDEKEAPHVALPLYQCADTMIVTPLDEVPPKLGTANWGEDPVARAARKRTPFGREEFRTDRVYSFQFHTMHVDLAAWSIVNLPGIQDVSLNSFLGDMPLRLSVYEHTDAPGSTHASKDYCFSFEVTSAPPTPPPTDKLDFPGIEFDAWMWLEHFDVSTSRRPVSYLVRVLNADGSCKTVVLSSQTVAAILAIDSPNEASSLLTRARREHYQAIEEQTVELNRQFHEIAAHGSCNAKHQLAQGLSTSSLDLADSLTAKELGVNMWRWDLNVCLEGSGYRVLSDTFLRQEYVVLASTSLLWYRTYSSQPTKTVPIHQITDVTTRYINDIHVVGVHTWTEVVYFQVADPALWKDGIVAATDRSSVVSTTANTPQHLSTWTPFNVVTYEGQIVLNSRKIAPEDLPSVDDPLAVAAQCVAAAIQISTSRAHRIAFQRAIHGLRLVDLAQLNTAEKKLVFLLNLYQSLLVHVSLVLPRRTTTSMHQCAYDVSKLLLSLAEIEHVLLRGSTAPVRDVPYLDFVPEAAAYPSTFQSLALPHRDFRISCALHAHRTNQHLVVYTQDNVHEQLSNVVGIYLRQHVRVSGSVVSLPLVCKWFRADFDDQILRKTMCFLSDETISDIQDVVDHPKFHVEFRDHAVRASSRWTAMAAVA</sequence>
<dbReference type="EMBL" id="VJMJ01000172">
    <property type="protein sequence ID" value="KAF0728881.1"/>
    <property type="molecule type" value="Genomic_DNA"/>
</dbReference>
<evidence type="ECO:0000259" key="3">
    <source>
        <dbReference type="Pfam" id="PF08588"/>
    </source>
</evidence>
<dbReference type="AlphaFoldDB" id="A0A6G0WNF2"/>
<feature type="domain" description="Domain of unknown function at the cortex 1" evidence="3">
    <location>
        <begin position="74"/>
        <end position="301"/>
    </location>
</feature>
<name>A0A6G0WNF2_9STRA</name>
<evidence type="ECO:0000256" key="1">
    <source>
        <dbReference type="SAM" id="Phobius"/>
    </source>
</evidence>
<keyword evidence="1" id="KW-0472">Membrane</keyword>
<comment type="caution">
    <text evidence="4">The sequence shown here is derived from an EMBL/GenBank/DDBJ whole genome shotgun (WGS) entry which is preliminary data.</text>
</comment>
<dbReference type="PANTHER" id="PTHR46361">
    <property type="entry name" value="ELECTRON CARRIER/ PROTEIN DISULFIDE OXIDOREDUCTASE"/>
    <property type="match status" value="1"/>
</dbReference>
<dbReference type="VEuPathDB" id="FungiDB:AeMF1_010759"/>
<dbReference type="Proteomes" id="UP000481153">
    <property type="component" value="Unassembled WGS sequence"/>
</dbReference>
<reference evidence="4 5" key="1">
    <citation type="submission" date="2019-07" db="EMBL/GenBank/DDBJ databases">
        <title>Genomics analysis of Aphanomyces spp. identifies a new class of oomycete effector associated with host adaptation.</title>
        <authorList>
            <person name="Gaulin E."/>
        </authorList>
    </citation>
    <scope>NUCLEOTIDE SEQUENCE [LARGE SCALE GENOMIC DNA]</scope>
    <source>
        <strain evidence="4 5">ATCC 201684</strain>
    </source>
</reference>
<dbReference type="InterPro" id="IPR006869">
    <property type="entry name" value="DUF547"/>
</dbReference>
<keyword evidence="1" id="KW-1133">Transmembrane helix</keyword>
<evidence type="ECO:0000313" key="4">
    <source>
        <dbReference type="EMBL" id="KAF0728881.1"/>
    </source>
</evidence>
<dbReference type="InterPro" id="IPR013897">
    <property type="entry name" value="Duc1"/>
</dbReference>
<feature type="transmembrane region" description="Helical" evidence="1">
    <location>
        <begin position="15"/>
        <end position="36"/>
    </location>
</feature>